<feature type="region of interest" description="Disordered" evidence="2">
    <location>
        <begin position="423"/>
        <end position="455"/>
    </location>
</feature>
<gene>
    <name evidence="3" type="ORF">AMEX_G14600</name>
</gene>
<organism evidence="3 4">
    <name type="scientific">Astyanax mexicanus</name>
    <name type="common">Blind cave fish</name>
    <name type="synonym">Astyanax fasciatus mexicanus</name>
    <dbReference type="NCBI Taxonomy" id="7994"/>
    <lineage>
        <taxon>Eukaryota</taxon>
        <taxon>Metazoa</taxon>
        <taxon>Chordata</taxon>
        <taxon>Craniata</taxon>
        <taxon>Vertebrata</taxon>
        <taxon>Euteleostomi</taxon>
        <taxon>Actinopterygii</taxon>
        <taxon>Neopterygii</taxon>
        <taxon>Teleostei</taxon>
        <taxon>Ostariophysi</taxon>
        <taxon>Characiformes</taxon>
        <taxon>Characoidei</taxon>
        <taxon>Acestrorhamphidae</taxon>
        <taxon>Acestrorhamphinae</taxon>
        <taxon>Astyanax</taxon>
    </lineage>
</organism>
<evidence type="ECO:0000256" key="2">
    <source>
        <dbReference type="SAM" id="MobiDB-lite"/>
    </source>
</evidence>
<dbReference type="Pfam" id="PF15676">
    <property type="entry name" value="S6OS1"/>
    <property type="match status" value="1"/>
</dbReference>
<dbReference type="PANTHER" id="PTHR35449">
    <property type="entry name" value="PROTEIN SIX6OS1"/>
    <property type="match status" value="1"/>
</dbReference>
<feature type="region of interest" description="Disordered" evidence="2">
    <location>
        <begin position="266"/>
        <end position="285"/>
    </location>
</feature>
<feature type="compositionally biased region" description="Polar residues" evidence="2">
    <location>
        <begin position="430"/>
        <end position="439"/>
    </location>
</feature>
<dbReference type="GO" id="GO:0000801">
    <property type="term" value="C:central element"/>
    <property type="evidence" value="ECO:0007669"/>
    <property type="project" value="TreeGrafter"/>
</dbReference>
<feature type="coiled-coil region" evidence="1">
    <location>
        <begin position="10"/>
        <end position="76"/>
    </location>
</feature>
<proteinExistence type="predicted"/>
<keyword evidence="1" id="KW-0175">Coiled coil</keyword>
<dbReference type="InterPro" id="IPR031380">
    <property type="entry name" value="SIX6OS1"/>
</dbReference>
<feature type="compositionally biased region" description="Basic and acidic residues" evidence="2">
    <location>
        <begin position="305"/>
        <end position="314"/>
    </location>
</feature>
<feature type="region of interest" description="Disordered" evidence="2">
    <location>
        <begin position="172"/>
        <end position="243"/>
    </location>
</feature>
<dbReference type="GO" id="GO:0048477">
    <property type="term" value="P:oogenesis"/>
    <property type="evidence" value="ECO:0007669"/>
    <property type="project" value="TreeGrafter"/>
</dbReference>
<evidence type="ECO:0000313" key="3">
    <source>
        <dbReference type="EMBL" id="KAG9271651.1"/>
    </source>
</evidence>
<dbReference type="AlphaFoldDB" id="A0A8T2LS47"/>
<evidence type="ECO:0000256" key="1">
    <source>
        <dbReference type="SAM" id="Coils"/>
    </source>
</evidence>
<dbReference type="PANTHER" id="PTHR35449:SF1">
    <property type="entry name" value="PROTEIN SIX6OS1"/>
    <property type="match status" value="1"/>
</dbReference>
<protein>
    <submittedName>
        <fullName evidence="3">ELKS/Rab6-interacting/CAST family member 1-like isoform X2</fullName>
    </submittedName>
</protein>
<dbReference type="GO" id="GO:0007129">
    <property type="term" value="P:homologous chromosome pairing at meiosis"/>
    <property type="evidence" value="ECO:0007669"/>
    <property type="project" value="TreeGrafter"/>
</dbReference>
<feature type="compositionally biased region" description="Basic and acidic residues" evidence="2">
    <location>
        <begin position="223"/>
        <end position="233"/>
    </location>
</feature>
<reference evidence="3 4" key="1">
    <citation type="submission" date="2021-07" db="EMBL/GenBank/DDBJ databases">
        <authorList>
            <person name="Imarazene B."/>
            <person name="Zahm M."/>
            <person name="Klopp C."/>
            <person name="Cabau C."/>
            <person name="Beille S."/>
            <person name="Jouanno E."/>
            <person name="Castinel A."/>
            <person name="Lluch J."/>
            <person name="Gil L."/>
            <person name="Kuchtly C."/>
            <person name="Lopez Roques C."/>
            <person name="Donnadieu C."/>
            <person name="Parrinello H."/>
            <person name="Journot L."/>
            <person name="Du K."/>
            <person name="Schartl M."/>
            <person name="Retaux S."/>
            <person name="Guiguen Y."/>
        </authorList>
    </citation>
    <scope>NUCLEOTIDE SEQUENCE [LARGE SCALE GENOMIC DNA]</scope>
    <source>
        <strain evidence="3">Pach_M1</strain>
        <tissue evidence="3">Testis</tissue>
    </source>
</reference>
<dbReference type="GO" id="GO:0007283">
    <property type="term" value="P:spermatogenesis"/>
    <property type="evidence" value="ECO:0007669"/>
    <property type="project" value="TreeGrafter"/>
</dbReference>
<feature type="compositionally biased region" description="Polar residues" evidence="2">
    <location>
        <begin position="329"/>
        <end position="352"/>
    </location>
</feature>
<sequence>MEDQTGLTGLDNLLLQLALETRELSQKKEELKQQIQIYRSSIQTKKQHIEETQKNIKKLDEEISQKQKTVKCFKENVKSLRGTNNLLLQYEKTLESELERRQDSCNQDMKLFQERIDNYRNVFQQYKEEYCQNPLAKQLLKFQAENEEMEKRIRAKEEEMIAKEKVLNTLKEDHSACESGERPSQSQDAALPPESDFQPQADTAIHDELPPQGTEAEQDTEMEEKTMEKKEDQADGFDASNASQVGALGSTVWTKPDLSCDLIQEAQQKQQEQAADVDFHMNTSFGPDVMEEMMKGMEVEDQQEHEEAVDKESTNEGAAPSSPVRMSAALNTPTFSLNSSPSTSPGRRQSSEGAAFVFSVHSDPSTPGFSGFGCNFDVGSNPSEESPLKFTSPYFSSKKSPETKLPGFLFDEMEGRQEEEFAFSFGAKSPQPSTSSQEEGGTGDPFPFSFSFGKF</sequence>
<dbReference type="Proteomes" id="UP000752171">
    <property type="component" value="Unassembled WGS sequence"/>
</dbReference>
<feature type="compositionally biased region" description="Basic and acidic residues" evidence="2">
    <location>
        <begin position="172"/>
        <end position="181"/>
    </location>
</feature>
<accession>A0A8T2LS47</accession>
<comment type="caution">
    <text evidence="3">The sequence shown here is derived from an EMBL/GenBank/DDBJ whole genome shotgun (WGS) entry which is preliminary data.</text>
</comment>
<feature type="region of interest" description="Disordered" evidence="2">
    <location>
        <begin position="297"/>
        <end position="360"/>
    </location>
</feature>
<dbReference type="GO" id="GO:0010705">
    <property type="term" value="P:meiotic DNA double-strand break processing involved in reciprocal meiotic recombination"/>
    <property type="evidence" value="ECO:0007669"/>
    <property type="project" value="TreeGrafter"/>
</dbReference>
<dbReference type="EMBL" id="JAICCE010000011">
    <property type="protein sequence ID" value="KAG9271651.1"/>
    <property type="molecule type" value="Genomic_DNA"/>
</dbReference>
<evidence type="ECO:0000313" key="4">
    <source>
        <dbReference type="Proteomes" id="UP000752171"/>
    </source>
</evidence>
<name>A0A8T2LS47_ASTMX</name>